<evidence type="ECO:0000256" key="12">
    <source>
        <dbReference type="PIRNR" id="PIRNR015601"/>
    </source>
</evidence>
<dbReference type="SUPFAM" id="SSF75217">
    <property type="entry name" value="alpha/beta knot"/>
    <property type="match status" value="1"/>
</dbReference>
<evidence type="ECO:0000256" key="11">
    <source>
        <dbReference type="ARBA" id="ARBA00047944"/>
    </source>
</evidence>
<dbReference type="InterPro" id="IPR006700">
    <property type="entry name" value="RsmE"/>
</dbReference>
<comment type="similarity">
    <text evidence="2 12">Belongs to the RNA methyltransferase RsmE family.</text>
</comment>
<dbReference type="EMBL" id="CP016282">
    <property type="protein sequence ID" value="ANP72586.1"/>
    <property type="molecule type" value="Genomic_DNA"/>
</dbReference>
<dbReference type="KEGG" id="cart:PA27867_1630"/>
<evidence type="ECO:0000313" key="14">
    <source>
        <dbReference type="EMBL" id="ANP72586.1"/>
    </source>
</evidence>
<protein>
    <recommendedName>
        <fullName evidence="4 12">Ribosomal RNA small subunit methyltransferase E</fullName>
        <ecNumber evidence="3 12">2.1.1.193</ecNumber>
    </recommendedName>
</protein>
<name>A0A1B1BJ97_9MICO</name>
<dbReference type="InterPro" id="IPR015947">
    <property type="entry name" value="PUA-like_sf"/>
</dbReference>
<comment type="subcellular location">
    <subcellularLocation>
        <location evidence="1 12">Cytoplasm</location>
    </subcellularLocation>
</comment>
<evidence type="ECO:0000256" key="8">
    <source>
        <dbReference type="ARBA" id="ARBA00022679"/>
    </source>
</evidence>
<dbReference type="OrthoDB" id="9808126at2"/>
<evidence type="ECO:0000256" key="6">
    <source>
        <dbReference type="ARBA" id="ARBA00022552"/>
    </source>
</evidence>
<dbReference type="InterPro" id="IPR029026">
    <property type="entry name" value="tRNA_m1G_MTases_N"/>
</dbReference>
<evidence type="ECO:0000256" key="3">
    <source>
        <dbReference type="ARBA" id="ARBA00012328"/>
    </source>
</evidence>
<evidence type="ECO:0000256" key="7">
    <source>
        <dbReference type="ARBA" id="ARBA00022603"/>
    </source>
</evidence>
<dbReference type="CDD" id="cd18084">
    <property type="entry name" value="RsmE-like"/>
    <property type="match status" value="1"/>
</dbReference>
<sequence length="248" mass="25879">MAHFFLSETLAQAPSATQVGATVSLTGAEAKHAVTVSRVRPGETLLLGDGAGLMLGVTVMTAAPAELVLRVDSVRHSPPATPRILLVQALAKGDRDELAVQAATELGIDGVIPWAASRSVVRWEGVKVQKGQARWAAIVREASKQSIRPWLPEVSALTSTKQLAQLAATSRMLLLEPTAETRLTAIAPPTDDRDIVLVVGPEGGIAASELEILEAAGASRVRLGDTVLRTSTAGPAAVAILNATLGRW</sequence>
<keyword evidence="6 12" id="KW-0698">rRNA processing</keyword>
<comment type="catalytic activity">
    <reaction evidence="11 12">
        <text>uridine(1498) in 16S rRNA + S-adenosyl-L-methionine = N(3)-methyluridine(1498) in 16S rRNA + S-adenosyl-L-homocysteine + H(+)</text>
        <dbReference type="Rhea" id="RHEA:42920"/>
        <dbReference type="Rhea" id="RHEA-COMP:10283"/>
        <dbReference type="Rhea" id="RHEA-COMP:10284"/>
        <dbReference type="ChEBI" id="CHEBI:15378"/>
        <dbReference type="ChEBI" id="CHEBI:57856"/>
        <dbReference type="ChEBI" id="CHEBI:59789"/>
        <dbReference type="ChEBI" id="CHEBI:65315"/>
        <dbReference type="ChEBI" id="CHEBI:74502"/>
        <dbReference type="EC" id="2.1.1.193"/>
    </reaction>
</comment>
<evidence type="ECO:0000259" key="13">
    <source>
        <dbReference type="Pfam" id="PF04452"/>
    </source>
</evidence>
<dbReference type="InterPro" id="IPR046886">
    <property type="entry name" value="RsmE_MTase_dom"/>
</dbReference>
<dbReference type="GO" id="GO:0005737">
    <property type="term" value="C:cytoplasm"/>
    <property type="evidence" value="ECO:0007669"/>
    <property type="project" value="UniProtKB-SubCell"/>
</dbReference>
<dbReference type="PIRSF" id="PIRSF015601">
    <property type="entry name" value="MTase_slr0722"/>
    <property type="match status" value="1"/>
</dbReference>
<dbReference type="GO" id="GO:0070042">
    <property type="term" value="F:rRNA (uridine-N3-)-methyltransferase activity"/>
    <property type="evidence" value="ECO:0007669"/>
    <property type="project" value="TreeGrafter"/>
</dbReference>
<dbReference type="Proteomes" id="UP000092582">
    <property type="component" value="Chromosome 1"/>
</dbReference>
<dbReference type="GO" id="GO:0070475">
    <property type="term" value="P:rRNA base methylation"/>
    <property type="evidence" value="ECO:0007669"/>
    <property type="project" value="TreeGrafter"/>
</dbReference>
<evidence type="ECO:0000256" key="10">
    <source>
        <dbReference type="ARBA" id="ARBA00025699"/>
    </source>
</evidence>
<gene>
    <name evidence="14" type="ORF">PA27867_1630</name>
</gene>
<evidence type="ECO:0000256" key="9">
    <source>
        <dbReference type="ARBA" id="ARBA00022691"/>
    </source>
</evidence>
<evidence type="ECO:0000256" key="1">
    <source>
        <dbReference type="ARBA" id="ARBA00004496"/>
    </source>
</evidence>
<reference evidence="14 15" key="1">
    <citation type="submission" date="2016-06" db="EMBL/GenBank/DDBJ databases">
        <title>Genome sequencing of Cryobacterium arcticum PAMC 27867.</title>
        <authorList>
            <person name="Lee J."/>
            <person name="Kim O.-S."/>
        </authorList>
    </citation>
    <scope>NUCLEOTIDE SEQUENCE [LARGE SCALE GENOMIC DNA]</scope>
    <source>
        <strain evidence="14 15">PAMC 27867</strain>
    </source>
</reference>
<dbReference type="PATRIC" id="fig|670052.7.peg.1686"/>
<organism evidence="14 15">
    <name type="scientific">Cryobacterium arcticum</name>
    <dbReference type="NCBI Taxonomy" id="670052"/>
    <lineage>
        <taxon>Bacteria</taxon>
        <taxon>Bacillati</taxon>
        <taxon>Actinomycetota</taxon>
        <taxon>Actinomycetes</taxon>
        <taxon>Micrococcales</taxon>
        <taxon>Microbacteriaceae</taxon>
        <taxon>Cryobacterium</taxon>
    </lineage>
</organism>
<dbReference type="PANTHER" id="PTHR30027">
    <property type="entry name" value="RIBOSOMAL RNA SMALL SUBUNIT METHYLTRANSFERASE E"/>
    <property type="match status" value="1"/>
</dbReference>
<keyword evidence="7 12" id="KW-0489">Methyltransferase</keyword>
<proteinExistence type="inferred from homology"/>
<dbReference type="Gene3D" id="2.40.240.20">
    <property type="entry name" value="Hypothetical PUA domain-like, domain 1"/>
    <property type="match status" value="1"/>
</dbReference>
<keyword evidence="5 12" id="KW-0963">Cytoplasm</keyword>
<evidence type="ECO:0000256" key="5">
    <source>
        <dbReference type="ARBA" id="ARBA00022490"/>
    </source>
</evidence>
<keyword evidence="9 12" id="KW-0949">S-adenosyl-L-methionine</keyword>
<dbReference type="SUPFAM" id="SSF88697">
    <property type="entry name" value="PUA domain-like"/>
    <property type="match status" value="1"/>
</dbReference>
<dbReference type="InterPro" id="IPR029028">
    <property type="entry name" value="Alpha/beta_knot_MTases"/>
</dbReference>
<evidence type="ECO:0000313" key="15">
    <source>
        <dbReference type="Proteomes" id="UP000092582"/>
    </source>
</evidence>
<dbReference type="Gene3D" id="3.40.1280.10">
    <property type="match status" value="1"/>
</dbReference>
<evidence type="ECO:0000256" key="2">
    <source>
        <dbReference type="ARBA" id="ARBA00005528"/>
    </source>
</evidence>
<evidence type="ECO:0000256" key="4">
    <source>
        <dbReference type="ARBA" id="ARBA00013673"/>
    </source>
</evidence>
<dbReference type="NCBIfam" id="NF008693">
    <property type="entry name" value="PRK11713.2-3"/>
    <property type="match status" value="1"/>
</dbReference>
<dbReference type="STRING" id="670052.PA27867_1630"/>
<dbReference type="NCBIfam" id="TIGR00046">
    <property type="entry name" value="RsmE family RNA methyltransferase"/>
    <property type="match status" value="1"/>
</dbReference>
<accession>A0A1B1BJ97</accession>
<dbReference type="EC" id="2.1.1.193" evidence="3 12"/>
<keyword evidence="8 12" id="KW-0808">Transferase</keyword>
<feature type="domain" description="Ribosomal RNA small subunit methyltransferase E methyltransferase" evidence="13">
    <location>
        <begin position="82"/>
        <end position="241"/>
    </location>
</feature>
<dbReference type="AlphaFoldDB" id="A0A1B1BJ97"/>
<comment type="function">
    <text evidence="10 12">Specifically methylates the N3 position of the uracil ring of uridine 1498 (m3U1498) in 16S rRNA. Acts on the fully assembled 30S ribosomal subunit.</text>
</comment>
<dbReference type="Pfam" id="PF04452">
    <property type="entry name" value="Methyltrans_RNA"/>
    <property type="match status" value="1"/>
</dbReference>
<dbReference type="RefSeq" id="WP_066595177.1">
    <property type="nucleotide sequence ID" value="NZ_CP016282.1"/>
</dbReference>
<dbReference type="PANTHER" id="PTHR30027:SF3">
    <property type="entry name" value="16S RRNA (URACIL(1498)-N(3))-METHYLTRANSFERASE"/>
    <property type="match status" value="1"/>
</dbReference>
<keyword evidence="15" id="KW-1185">Reference proteome</keyword>